<dbReference type="PANTHER" id="PTHR30443">
    <property type="entry name" value="INNER MEMBRANE PROTEIN"/>
    <property type="match status" value="1"/>
</dbReference>
<feature type="transmembrane region" description="Helical" evidence="7">
    <location>
        <begin position="32"/>
        <end position="49"/>
    </location>
</feature>
<evidence type="ECO:0000313" key="9">
    <source>
        <dbReference type="EMBL" id="AMP05610.1"/>
    </source>
</evidence>
<evidence type="ECO:0000259" key="8">
    <source>
        <dbReference type="Pfam" id="PF00884"/>
    </source>
</evidence>
<evidence type="ECO:0000256" key="5">
    <source>
        <dbReference type="ARBA" id="ARBA00022989"/>
    </source>
</evidence>
<sequence length="541" mass="60112">MKFLSKRLLIGLAGLGLFWGLGLISSNEFAKSAVLMTTAVFGLAGLFMLGRPRLRAVSALSIVIYLLFFTDAAIKGFLRDYFGLRPNHALVLQAMLNTDSGETQEFFLHNYLGLSKAAVIFLALLLLAILAERQLRRQEAGLAHARGGWRGKTLIVTAFSIFIALHFNPTMAKENPVLFWPLRLLDYRLQVANLQNMQDEIARNMSKREQWLVSYTGETERTVILVIGESINRANMSLYGYPRTTTPLLDAISGELLVFSDVLSPEATTLGSLMKMLTPADLEQPDLWNKSPDVVALARHAGYKTFWLSNQYIGDGWIGLIAGQADKSVFINKGAGRGENNLDGNLLPHFEQALADKAPRKFIIVHMLGAHPTYDMRYPKEFAAFDGVSDAVSTSLQKADRSTRIQDLRDEYDNAILYNDYVLGSLIRRVAEKGSGQAAALLFISDHGQEVGHTRDHAGHSSEDESGYQVPMLIWNSQPKIAGAPGRAMLEPRSYQSDDLDHTILGLLKLESAYSDPTLDIMHNRFSPRQRLINGLPYRPG</sequence>
<dbReference type="PANTHER" id="PTHR30443:SF2">
    <property type="entry name" value="PHOSPHOETHANOLAMINE TRANSFERASE EPTC"/>
    <property type="match status" value="1"/>
</dbReference>
<keyword evidence="2" id="KW-1003">Cell membrane</keyword>
<organism evidence="9 10">
    <name type="scientific">Collimonas pratensis</name>
    <dbReference type="NCBI Taxonomy" id="279113"/>
    <lineage>
        <taxon>Bacteria</taxon>
        <taxon>Pseudomonadati</taxon>
        <taxon>Pseudomonadota</taxon>
        <taxon>Betaproteobacteria</taxon>
        <taxon>Burkholderiales</taxon>
        <taxon>Oxalobacteraceae</taxon>
        <taxon>Collimonas</taxon>
    </lineage>
</organism>
<keyword evidence="6 7" id="KW-0472">Membrane</keyword>
<evidence type="ECO:0000256" key="2">
    <source>
        <dbReference type="ARBA" id="ARBA00022475"/>
    </source>
</evidence>
<dbReference type="GO" id="GO:0016776">
    <property type="term" value="F:phosphotransferase activity, phosphate group as acceptor"/>
    <property type="evidence" value="ECO:0007669"/>
    <property type="project" value="TreeGrafter"/>
</dbReference>
<dbReference type="STRING" id="279113.CPter91_3283"/>
<reference evidence="9 10" key="1">
    <citation type="submission" date="2015-11" db="EMBL/GenBank/DDBJ databases">
        <title>Exploring the genomic traits of fungus-feeding bacterial genus Collimonas.</title>
        <authorList>
            <person name="Song C."/>
            <person name="Schmidt R."/>
            <person name="de Jager V."/>
            <person name="Krzyzanowska D."/>
            <person name="Jongedijk E."/>
            <person name="Cankar K."/>
            <person name="Beekwilder J."/>
            <person name="van Veen A."/>
            <person name="de Boer W."/>
            <person name="van Veen J.A."/>
            <person name="Garbeva P."/>
        </authorList>
    </citation>
    <scope>NUCLEOTIDE SEQUENCE [LARGE SCALE GENOMIC DNA]</scope>
    <source>
        <strain evidence="9 10">Ter91</strain>
    </source>
</reference>
<accession>A0A127Q6A5</accession>
<feature type="transmembrane region" description="Helical" evidence="7">
    <location>
        <begin position="56"/>
        <end position="78"/>
    </location>
</feature>
<dbReference type="CDD" id="cd16017">
    <property type="entry name" value="LptA"/>
    <property type="match status" value="1"/>
</dbReference>
<keyword evidence="3" id="KW-0808">Transferase</keyword>
<evidence type="ECO:0000256" key="6">
    <source>
        <dbReference type="ARBA" id="ARBA00023136"/>
    </source>
</evidence>
<keyword evidence="4 7" id="KW-0812">Transmembrane</keyword>
<feature type="transmembrane region" description="Helical" evidence="7">
    <location>
        <begin position="151"/>
        <end position="167"/>
    </location>
</feature>
<evidence type="ECO:0000256" key="1">
    <source>
        <dbReference type="ARBA" id="ARBA00004651"/>
    </source>
</evidence>
<dbReference type="InterPro" id="IPR017850">
    <property type="entry name" value="Alkaline_phosphatase_core_sf"/>
</dbReference>
<dbReference type="Pfam" id="PF00884">
    <property type="entry name" value="Sulfatase"/>
    <property type="match status" value="1"/>
</dbReference>
<dbReference type="InterPro" id="IPR000917">
    <property type="entry name" value="Sulfatase_N"/>
</dbReference>
<dbReference type="InterPro" id="IPR058130">
    <property type="entry name" value="PEA_transf_C"/>
</dbReference>
<dbReference type="OrthoDB" id="9786870at2"/>
<dbReference type="EMBL" id="CP013234">
    <property type="protein sequence ID" value="AMP05610.1"/>
    <property type="molecule type" value="Genomic_DNA"/>
</dbReference>
<gene>
    <name evidence="9" type="ORF">CPter91_3283</name>
</gene>
<dbReference type="PATRIC" id="fig|279113.9.peg.3241"/>
<keyword evidence="5 7" id="KW-1133">Transmembrane helix</keyword>
<dbReference type="AlphaFoldDB" id="A0A127Q6A5"/>
<name>A0A127Q6A5_9BURK</name>
<evidence type="ECO:0000256" key="4">
    <source>
        <dbReference type="ARBA" id="ARBA00022692"/>
    </source>
</evidence>
<dbReference type="Proteomes" id="UP000074561">
    <property type="component" value="Chromosome"/>
</dbReference>
<evidence type="ECO:0000256" key="3">
    <source>
        <dbReference type="ARBA" id="ARBA00022679"/>
    </source>
</evidence>
<dbReference type="Gene3D" id="3.40.720.10">
    <property type="entry name" value="Alkaline Phosphatase, subunit A"/>
    <property type="match status" value="1"/>
</dbReference>
<dbReference type="RefSeq" id="WP_061941661.1">
    <property type="nucleotide sequence ID" value="NZ_CP013234.1"/>
</dbReference>
<dbReference type="InterPro" id="IPR040423">
    <property type="entry name" value="PEA_transferase"/>
</dbReference>
<dbReference type="KEGG" id="cpra:CPter91_3283"/>
<comment type="subcellular location">
    <subcellularLocation>
        <location evidence="1">Cell membrane</location>
        <topology evidence="1">Multi-pass membrane protein</topology>
    </subcellularLocation>
</comment>
<protein>
    <submittedName>
        <fullName evidence="9">Sulfatase family protein</fullName>
    </submittedName>
</protein>
<dbReference type="GO" id="GO:0009244">
    <property type="term" value="P:lipopolysaccharide core region biosynthetic process"/>
    <property type="evidence" value="ECO:0007669"/>
    <property type="project" value="TreeGrafter"/>
</dbReference>
<feature type="domain" description="Sulfatase N-terminal" evidence="8">
    <location>
        <begin position="221"/>
        <end position="508"/>
    </location>
</feature>
<dbReference type="SUPFAM" id="SSF53649">
    <property type="entry name" value="Alkaline phosphatase-like"/>
    <property type="match status" value="1"/>
</dbReference>
<evidence type="ECO:0000313" key="10">
    <source>
        <dbReference type="Proteomes" id="UP000074561"/>
    </source>
</evidence>
<evidence type="ECO:0000256" key="7">
    <source>
        <dbReference type="SAM" id="Phobius"/>
    </source>
</evidence>
<dbReference type="GO" id="GO:0005886">
    <property type="term" value="C:plasma membrane"/>
    <property type="evidence" value="ECO:0007669"/>
    <property type="project" value="UniProtKB-SubCell"/>
</dbReference>
<feature type="transmembrane region" description="Helical" evidence="7">
    <location>
        <begin position="111"/>
        <end position="130"/>
    </location>
</feature>
<proteinExistence type="predicted"/>